<evidence type="ECO:0000313" key="2">
    <source>
        <dbReference type="EMBL" id="KAG5960427.1"/>
    </source>
</evidence>
<evidence type="ECO:0000313" key="5">
    <source>
        <dbReference type="Proteomes" id="UP000784919"/>
    </source>
</evidence>
<accession>A0A9P7SNN7</accession>
<evidence type="ECO:0000313" key="4">
    <source>
        <dbReference type="Proteomes" id="UP000742024"/>
    </source>
</evidence>
<dbReference type="EMBL" id="SRPR01000099">
    <property type="protein sequence ID" value="KAG5960427.1"/>
    <property type="molecule type" value="Genomic_DNA"/>
</dbReference>
<comment type="caution">
    <text evidence="3">The sequence shown here is derived from an EMBL/GenBank/DDBJ whole genome shotgun (WGS) entry which is preliminary data.</text>
</comment>
<evidence type="ECO:0000256" key="1">
    <source>
        <dbReference type="SAM" id="MobiDB-lite"/>
    </source>
</evidence>
<name>A0A9P7SNN7_9HYPO</name>
<dbReference type="Proteomes" id="UP000784919">
    <property type="component" value="Unassembled WGS sequence"/>
</dbReference>
<organism evidence="3 5">
    <name type="scientific">Claviceps arundinis</name>
    <dbReference type="NCBI Taxonomy" id="1623583"/>
    <lineage>
        <taxon>Eukaryota</taxon>
        <taxon>Fungi</taxon>
        <taxon>Dikarya</taxon>
        <taxon>Ascomycota</taxon>
        <taxon>Pezizomycotina</taxon>
        <taxon>Sordariomycetes</taxon>
        <taxon>Hypocreomycetidae</taxon>
        <taxon>Hypocreales</taxon>
        <taxon>Clavicipitaceae</taxon>
        <taxon>Claviceps</taxon>
    </lineage>
</organism>
<proteinExistence type="predicted"/>
<protein>
    <recommendedName>
        <fullName evidence="6">SMP domain-containing protein</fullName>
    </recommendedName>
</protein>
<keyword evidence="4" id="KW-1185">Reference proteome</keyword>
<feature type="compositionally biased region" description="Polar residues" evidence="1">
    <location>
        <begin position="14"/>
        <end position="29"/>
    </location>
</feature>
<sequence length="69" mass="7566">MPPKQTMTKEDASRIQSSQTYLQAKSGANMTPGDFTARVQSAGDRNENAKGENAQPKLGDFSHTIRRVN</sequence>
<dbReference type="EMBL" id="SRPS01000133">
    <property type="protein sequence ID" value="KAG5966603.1"/>
    <property type="molecule type" value="Genomic_DNA"/>
</dbReference>
<reference evidence="3 4" key="1">
    <citation type="journal article" date="2020" name="bioRxiv">
        <title>Whole genome comparisons of ergot fungi reveals the divergence and evolution of species within the genus Claviceps are the result of varying mechanisms driving genome evolution and host range expansion.</title>
        <authorList>
            <person name="Wyka S.A."/>
            <person name="Mondo S.J."/>
            <person name="Liu M."/>
            <person name="Dettman J."/>
            <person name="Nalam V."/>
            <person name="Broders K.D."/>
        </authorList>
    </citation>
    <scope>NUCLEOTIDE SEQUENCE</scope>
    <source>
        <strain evidence="3">CCC 1102</strain>
        <strain evidence="2 4">LM583</strain>
    </source>
</reference>
<dbReference type="AlphaFoldDB" id="A0A9P7SNN7"/>
<evidence type="ECO:0000313" key="3">
    <source>
        <dbReference type="EMBL" id="KAG5966603.1"/>
    </source>
</evidence>
<evidence type="ECO:0008006" key="6">
    <source>
        <dbReference type="Google" id="ProtNLM"/>
    </source>
</evidence>
<gene>
    <name evidence="3" type="ORF">E4U56_001236</name>
    <name evidence="2" type="ORF">E4U57_008214</name>
</gene>
<dbReference type="OrthoDB" id="5988651at2759"/>
<feature type="region of interest" description="Disordered" evidence="1">
    <location>
        <begin position="1"/>
        <end position="69"/>
    </location>
</feature>
<dbReference type="Proteomes" id="UP000742024">
    <property type="component" value="Unassembled WGS sequence"/>
</dbReference>